<dbReference type="GO" id="GO:0005948">
    <property type="term" value="C:acetolactate synthase complex"/>
    <property type="evidence" value="ECO:0007669"/>
    <property type="project" value="TreeGrafter"/>
</dbReference>
<dbReference type="CDD" id="cd07035">
    <property type="entry name" value="TPP_PYR_POX_like"/>
    <property type="match status" value="1"/>
</dbReference>
<dbReference type="FunFam" id="3.40.50.970:FF:000007">
    <property type="entry name" value="Acetolactate synthase"/>
    <property type="match status" value="1"/>
</dbReference>
<dbReference type="InterPro" id="IPR011766">
    <property type="entry name" value="TPP_enzyme_TPP-bd"/>
</dbReference>
<evidence type="ECO:0000259" key="6">
    <source>
        <dbReference type="Pfam" id="PF02776"/>
    </source>
</evidence>
<dbReference type="RefSeq" id="WP_103931294.1">
    <property type="nucleotide sequence ID" value="NZ_FNVA01000001.1"/>
</dbReference>
<protein>
    <submittedName>
        <fullName evidence="7">Acetolactate synthase-1/2/3 large subunit</fullName>
    </submittedName>
</protein>
<evidence type="ECO:0000256" key="2">
    <source>
        <dbReference type="ARBA" id="ARBA00023052"/>
    </source>
</evidence>
<comment type="similarity">
    <text evidence="1 3">Belongs to the TPP enzyme family.</text>
</comment>
<evidence type="ECO:0000259" key="4">
    <source>
        <dbReference type="Pfam" id="PF00205"/>
    </source>
</evidence>
<proteinExistence type="inferred from homology"/>
<keyword evidence="8" id="KW-1185">Reference proteome</keyword>
<dbReference type="Proteomes" id="UP000236728">
    <property type="component" value="Unassembled WGS sequence"/>
</dbReference>
<evidence type="ECO:0000256" key="3">
    <source>
        <dbReference type="RuleBase" id="RU362132"/>
    </source>
</evidence>
<evidence type="ECO:0000313" key="8">
    <source>
        <dbReference type="Proteomes" id="UP000236728"/>
    </source>
</evidence>
<dbReference type="PANTHER" id="PTHR18968">
    <property type="entry name" value="THIAMINE PYROPHOSPHATE ENZYMES"/>
    <property type="match status" value="1"/>
</dbReference>
<dbReference type="CDD" id="cd00568">
    <property type="entry name" value="TPP_enzymes"/>
    <property type="match status" value="1"/>
</dbReference>
<accession>A0A1H5SVH6</accession>
<dbReference type="GO" id="GO:0003984">
    <property type="term" value="F:acetolactate synthase activity"/>
    <property type="evidence" value="ECO:0007669"/>
    <property type="project" value="TreeGrafter"/>
</dbReference>
<dbReference type="InterPro" id="IPR029061">
    <property type="entry name" value="THDP-binding"/>
</dbReference>
<keyword evidence="2 3" id="KW-0786">Thiamine pyrophosphate</keyword>
<dbReference type="AlphaFoldDB" id="A0A1H5SVH6"/>
<dbReference type="Gene3D" id="3.40.50.970">
    <property type="match status" value="2"/>
</dbReference>
<dbReference type="InterPro" id="IPR045229">
    <property type="entry name" value="TPP_enz"/>
</dbReference>
<dbReference type="EMBL" id="FNVA01000001">
    <property type="protein sequence ID" value="SEF53871.1"/>
    <property type="molecule type" value="Genomic_DNA"/>
</dbReference>
<feature type="domain" description="Thiamine pyrophosphate enzyme N-terminal TPP-binding" evidence="6">
    <location>
        <begin position="1"/>
        <end position="111"/>
    </location>
</feature>
<sequence>MKLSDYVMKYVADQGVSHVFLVTGGGAMHLNQSLGAETRLTPVCNSHEQASAICAEGFAKAVNGLGCCMVTTGPGGTNAVTGVAGAWLDSTPVLYLSGQVKRPDRMFDAVTGKPLGMRQLGVQEIDICSIVGPITKYAVTVLEPSDIRYHLEKAVYLALNGRPGPVWIDIPLDVQASPIDETNLRGFNPDEYAHADFIHGTSNIAEEVERAIEAFNKCERPLLFCGNGVRLARAEKEFEELRKYLGVPTVATWCAADLVPSDDPTYVGRPGTVAARGANFALQNCDFLLSLGVRLDMAITGYAPQNLAREAHKVVVDIDAAELGKLHPHMQQPVCADAKVFLTELLKHKDRLIPGDIKPWLARCADWKTRYAVVTDEHRKPEGPVSIFNLAEVLGNTVKPADRLVVGNSGSGIEIYLLACPTLHSQRLYHTAGLGAMGYAVPMAIAVATANPGREVIAVDGDGGFQFNIQELETIARLQLPIKFFVLNNDGYSSIRASQTAYFGKASIGADARTGISIPDLSKVGASYGLGTYVIEDQTDLVTEVKKVLAMDGPVVCDVHVIPDEQRAPRLQSYQRADGSFVSKPLEDLFPFLSREEFLANMIVKPLPE</sequence>
<dbReference type="Gene3D" id="3.40.50.1220">
    <property type="entry name" value="TPP-binding domain"/>
    <property type="match status" value="1"/>
</dbReference>
<dbReference type="InterPro" id="IPR012000">
    <property type="entry name" value="Thiamin_PyroP_enz_cen_dom"/>
</dbReference>
<gene>
    <name evidence="7" type="ORF">SAMN05421819_0350</name>
</gene>
<dbReference type="GO" id="GO:0050660">
    <property type="term" value="F:flavin adenine dinucleotide binding"/>
    <property type="evidence" value="ECO:0007669"/>
    <property type="project" value="TreeGrafter"/>
</dbReference>
<dbReference type="SUPFAM" id="SSF52467">
    <property type="entry name" value="DHS-like NAD/FAD-binding domain"/>
    <property type="match status" value="1"/>
</dbReference>
<name>A0A1H5SVH6_9BACT</name>
<dbReference type="GO" id="GO:0000287">
    <property type="term" value="F:magnesium ion binding"/>
    <property type="evidence" value="ECO:0007669"/>
    <property type="project" value="InterPro"/>
</dbReference>
<dbReference type="PANTHER" id="PTHR18968:SF142">
    <property type="entry name" value="ACETOLACTATE SYNTHASE"/>
    <property type="match status" value="1"/>
</dbReference>
<dbReference type="InterPro" id="IPR000399">
    <property type="entry name" value="TPP-bd_CS"/>
</dbReference>
<dbReference type="InterPro" id="IPR012001">
    <property type="entry name" value="Thiamin_PyroP_enz_TPP-bd_dom"/>
</dbReference>
<dbReference type="Pfam" id="PF00205">
    <property type="entry name" value="TPP_enzyme_M"/>
    <property type="match status" value="1"/>
</dbReference>
<dbReference type="GO" id="GO:0009097">
    <property type="term" value="P:isoleucine biosynthetic process"/>
    <property type="evidence" value="ECO:0007669"/>
    <property type="project" value="TreeGrafter"/>
</dbReference>
<dbReference type="Pfam" id="PF02775">
    <property type="entry name" value="TPP_enzyme_C"/>
    <property type="match status" value="1"/>
</dbReference>
<evidence type="ECO:0000313" key="7">
    <source>
        <dbReference type="EMBL" id="SEF53871.1"/>
    </source>
</evidence>
<feature type="domain" description="Thiamine pyrophosphate enzyme TPP-binding" evidence="5">
    <location>
        <begin position="425"/>
        <end position="559"/>
    </location>
</feature>
<dbReference type="SUPFAM" id="SSF52518">
    <property type="entry name" value="Thiamin diphosphate-binding fold (THDP-binding)"/>
    <property type="match status" value="2"/>
</dbReference>
<dbReference type="GO" id="GO:0030976">
    <property type="term" value="F:thiamine pyrophosphate binding"/>
    <property type="evidence" value="ECO:0007669"/>
    <property type="project" value="InterPro"/>
</dbReference>
<dbReference type="OrthoDB" id="4494979at2"/>
<reference evidence="7 8" key="1">
    <citation type="submission" date="2016-10" db="EMBL/GenBank/DDBJ databases">
        <authorList>
            <person name="de Groot N.N."/>
        </authorList>
    </citation>
    <scope>NUCLEOTIDE SEQUENCE [LARGE SCALE GENOMIC DNA]</scope>
    <source>
        <strain evidence="7 8">DSM 22489</strain>
    </source>
</reference>
<dbReference type="Pfam" id="PF02776">
    <property type="entry name" value="TPP_enzyme_N"/>
    <property type="match status" value="1"/>
</dbReference>
<dbReference type="InterPro" id="IPR029035">
    <property type="entry name" value="DHS-like_NAD/FAD-binding_dom"/>
</dbReference>
<dbReference type="PROSITE" id="PS00187">
    <property type="entry name" value="TPP_ENZYMES"/>
    <property type="match status" value="1"/>
</dbReference>
<evidence type="ECO:0000259" key="5">
    <source>
        <dbReference type="Pfam" id="PF02775"/>
    </source>
</evidence>
<feature type="domain" description="Thiamine pyrophosphate enzyme central" evidence="4">
    <location>
        <begin position="208"/>
        <end position="345"/>
    </location>
</feature>
<dbReference type="GO" id="GO:0009099">
    <property type="term" value="P:L-valine biosynthetic process"/>
    <property type="evidence" value="ECO:0007669"/>
    <property type="project" value="TreeGrafter"/>
</dbReference>
<organism evidence="7 8">
    <name type="scientific">Bryocella elongata</name>
    <dbReference type="NCBI Taxonomy" id="863522"/>
    <lineage>
        <taxon>Bacteria</taxon>
        <taxon>Pseudomonadati</taxon>
        <taxon>Acidobacteriota</taxon>
        <taxon>Terriglobia</taxon>
        <taxon>Terriglobales</taxon>
        <taxon>Acidobacteriaceae</taxon>
        <taxon>Bryocella</taxon>
    </lineage>
</organism>
<evidence type="ECO:0000256" key="1">
    <source>
        <dbReference type="ARBA" id="ARBA00007812"/>
    </source>
</evidence>